<accession>A0ABQ4TFQ2</accession>
<name>A0ABQ4TFQ2_METOR</name>
<proteinExistence type="predicted"/>
<evidence type="ECO:0000313" key="3">
    <source>
        <dbReference type="Proteomes" id="UP001055156"/>
    </source>
</evidence>
<comment type="caution">
    <text evidence="2">The sequence shown here is derived from an EMBL/GenBank/DDBJ whole genome shotgun (WGS) entry which is preliminary data.</text>
</comment>
<feature type="chain" id="PRO_5046891540" evidence="1">
    <location>
        <begin position="25"/>
        <end position="119"/>
    </location>
</feature>
<protein>
    <submittedName>
        <fullName evidence="2">Uncharacterized protein</fullName>
    </submittedName>
</protein>
<keyword evidence="1" id="KW-0732">Signal</keyword>
<evidence type="ECO:0000313" key="2">
    <source>
        <dbReference type="EMBL" id="GJE29192.1"/>
    </source>
</evidence>
<feature type="signal peptide" evidence="1">
    <location>
        <begin position="1"/>
        <end position="24"/>
    </location>
</feature>
<reference evidence="2" key="1">
    <citation type="journal article" date="2021" name="Front. Microbiol.">
        <title>Comprehensive Comparative Genomics and Phenotyping of Methylobacterium Species.</title>
        <authorList>
            <person name="Alessa O."/>
            <person name="Ogura Y."/>
            <person name="Fujitani Y."/>
            <person name="Takami H."/>
            <person name="Hayashi T."/>
            <person name="Sahin N."/>
            <person name="Tani A."/>
        </authorList>
    </citation>
    <scope>NUCLEOTIDE SEQUENCE</scope>
    <source>
        <strain evidence="2">NBRC 15689</strain>
    </source>
</reference>
<dbReference type="Proteomes" id="UP001055156">
    <property type="component" value="Unassembled WGS sequence"/>
</dbReference>
<evidence type="ECO:0000256" key="1">
    <source>
        <dbReference type="SAM" id="SignalP"/>
    </source>
</evidence>
<dbReference type="EMBL" id="BPQV01000014">
    <property type="protein sequence ID" value="GJE29192.1"/>
    <property type="molecule type" value="Genomic_DNA"/>
</dbReference>
<keyword evidence="3" id="KW-1185">Reference proteome</keyword>
<reference evidence="2" key="2">
    <citation type="submission" date="2021-08" db="EMBL/GenBank/DDBJ databases">
        <authorList>
            <person name="Tani A."/>
            <person name="Ola A."/>
            <person name="Ogura Y."/>
            <person name="Katsura K."/>
            <person name="Hayashi T."/>
        </authorList>
    </citation>
    <scope>NUCLEOTIDE SEQUENCE</scope>
    <source>
        <strain evidence="2">NBRC 15689</strain>
    </source>
</reference>
<organism evidence="2 3">
    <name type="scientific">Methylobacterium organophilum</name>
    <dbReference type="NCBI Taxonomy" id="410"/>
    <lineage>
        <taxon>Bacteria</taxon>
        <taxon>Pseudomonadati</taxon>
        <taxon>Pseudomonadota</taxon>
        <taxon>Alphaproteobacteria</taxon>
        <taxon>Hyphomicrobiales</taxon>
        <taxon>Methylobacteriaceae</taxon>
        <taxon>Methylobacterium</taxon>
    </lineage>
</organism>
<sequence length="119" mass="12417">MVTSRRLAALAGALAALSVTAAVAETEGTKQRIFEAGGRGPQVIELDPYPSQFRRGSVGRNGEDVHALGAIPVPQVMNGGAFGMTGFDYYHDASAGGFIGKRRIPHGYVLAPALRAPLP</sequence>
<gene>
    <name evidence="2" type="ORF">LKMONMHP_4071</name>
</gene>